<protein>
    <submittedName>
        <fullName evidence="1">Uncharacterized protein</fullName>
    </submittedName>
</protein>
<evidence type="ECO:0000313" key="2">
    <source>
        <dbReference type="Proteomes" id="UP000602759"/>
    </source>
</evidence>
<dbReference type="RefSeq" id="WP_190995807.1">
    <property type="nucleotide sequence ID" value="NZ_JACOIK010000016.1"/>
</dbReference>
<gene>
    <name evidence="1" type="ORF">H8B06_19195</name>
</gene>
<accession>A0ABR7YUJ9</accession>
<keyword evidence="2" id="KW-1185">Reference proteome</keyword>
<name>A0ABR7YUJ9_9SPHI</name>
<proteinExistence type="predicted"/>
<dbReference type="Proteomes" id="UP000602759">
    <property type="component" value="Unassembled WGS sequence"/>
</dbReference>
<sequence>MLSEICIVVKGTYLCIHTFDQIKAYKTTMSRSVRKTKIFGITAADTEKQDKKRWNRTFRKVCKKLIRLEKEAPTKIQGVTNVWDGAKDGKKYYRGATKKDMRK</sequence>
<evidence type="ECO:0000313" key="1">
    <source>
        <dbReference type="EMBL" id="MBD1434955.1"/>
    </source>
</evidence>
<organism evidence="1 2">
    <name type="scientific">Sphingobacterium micropteri</name>
    <dbReference type="NCBI Taxonomy" id="2763501"/>
    <lineage>
        <taxon>Bacteria</taxon>
        <taxon>Pseudomonadati</taxon>
        <taxon>Bacteroidota</taxon>
        <taxon>Sphingobacteriia</taxon>
        <taxon>Sphingobacteriales</taxon>
        <taxon>Sphingobacteriaceae</taxon>
        <taxon>Sphingobacterium</taxon>
    </lineage>
</organism>
<dbReference type="EMBL" id="JACOIK010000016">
    <property type="protein sequence ID" value="MBD1434955.1"/>
    <property type="molecule type" value="Genomic_DNA"/>
</dbReference>
<reference evidence="1 2" key="1">
    <citation type="submission" date="2020-08" db="EMBL/GenBank/DDBJ databases">
        <title>Sphingobacterium sp. DN00404 isolated from aquaculture water.</title>
        <authorList>
            <person name="Zhang M."/>
        </authorList>
    </citation>
    <scope>NUCLEOTIDE SEQUENCE [LARGE SCALE GENOMIC DNA]</scope>
    <source>
        <strain evidence="1 2">DN00404</strain>
    </source>
</reference>
<comment type="caution">
    <text evidence="1">The sequence shown here is derived from an EMBL/GenBank/DDBJ whole genome shotgun (WGS) entry which is preliminary data.</text>
</comment>